<accession>Q7RII1</accession>
<keyword evidence="1" id="KW-0812">Transmembrane</keyword>
<keyword evidence="3" id="KW-1185">Reference proteome</keyword>
<organism evidence="2 3">
    <name type="scientific">Plasmodium yoelii yoelii</name>
    <dbReference type="NCBI Taxonomy" id="73239"/>
    <lineage>
        <taxon>Eukaryota</taxon>
        <taxon>Sar</taxon>
        <taxon>Alveolata</taxon>
        <taxon>Apicomplexa</taxon>
        <taxon>Aconoidasida</taxon>
        <taxon>Haemosporida</taxon>
        <taxon>Plasmodiidae</taxon>
        <taxon>Plasmodium</taxon>
        <taxon>Plasmodium (Vinckeia)</taxon>
    </lineage>
</organism>
<keyword evidence="1" id="KW-1133">Transmembrane helix</keyword>
<comment type="caution">
    <text evidence="2">The sequence shown here is derived from an EMBL/GenBank/DDBJ whole genome shotgun (WGS) entry which is preliminary data.</text>
</comment>
<gene>
    <name evidence="2" type="ORF">PY03642</name>
</gene>
<protein>
    <submittedName>
        <fullName evidence="2">Yir1 protein</fullName>
    </submittedName>
</protein>
<proteinExistence type="predicted"/>
<feature type="transmembrane region" description="Helical" evidence="1">
    <location>
        <begin position="266"/>
        <end position="284"/>
    </location>
</feature>
<dbReference type="AlphaFoldDB" id="Q7RII1"/>
<dbReference type="PaxDb" id="73239-Q7RII1"/>
<dbReference type="EMBL" id="AABL01001069">
    <property type="protein sequence ID" value="EAA15394.1"/>
    <property type="molecule type" value="Genomic_DNA"/>
</dbReference>
<evidence type="ECO:0000313" key="3">
    <source>
        <dbReference type="Proteomes" id="UP000008553"/>
    </source>
</evidence>
<dbReference type="Pfam" id="PF06022">
    <property type="entry name" value="Cir_Bir_Yir"/>
    <property type="match status" value="1"/>
</dbReference>
<evidence type="ECO:0000256" key="1">
    <source>
        <dbReference type="SAM" id="Phobius"/>
    </source>
</evidence>
<name>Q7RII1_PLAYO</name>
<keyword evidence="1" id="KW-0472">Membrane</keyword>
<reference evidence="2 3" key="1">
    <citation type="journal article" date="2002" name="Nature">
        <title>Genome sequence and comparative analysis of the model rodent malaria parasite Plasmodium yoelii yoelii.</title>
        <authorList>
            <person name="Carlton J.M."/>
            <person name="Angiuoli S.V."/>
            <person name="Suh B.B."/>
            <person name="Kooij T.W."/>
            <person name="Pertea M."/>
            <person name="Silva J.C."/>
            <person name="Ermolaeva M.D."/>
            <person name="Allen J.E."/>
            <person name="Selengut J.D."/>
            <person name="Koo H.L."/>
            <person name="Peterson J.D."/>
            <person name="Pop M."/>
            <person name="Kosack D.S."/>
            <person name="Shumway M.F."/>
            <person name="Bidwell S.L."/>
            <person name="Shallom S.J."/>
            <person name="van Aken S.E."/>
            <person name="Riedmuller S.B."/>
            <person name="Feldblyum T.V."/>
            <person name="Cho J.K."/>
            <person name="Quackenbush J."/>
            <person name="Sedegah M."/>
            <person name="Shoaibi A."/>
            <person name="Cummings L.M."/>
            <person name="Florens L."/>
            <person name="Yates J.R."/>
            <person name="Raine J.D."/>
            <person name="Sinden R.E."/>
            <person name="Harris M.A."/>
            <person name="Cunningham D.A."/>
            <person name="Preiser P.R."/>
            <person name="Bergman L.W."/>
            <person name="Vaidya A.B."/>
            <person name="van Lin L.H."/>
            <person name="Janse C.J."/>
            <person name="Waters A.P."/>
            <person name="Smith H.O."/>
            <person name="White O.R."/>
            <person name="Salzberg S.L."/>
            <person name="Venter J.C."/>
            <person name="Fraser C.M."/>
            <person name="Hoffman S.L."/>
            <person name="Gardner M.J."/>
            <person name="Carucci D.J."/>
        </authorList>
    </citation>
    <scope>NUCLEOTIDE SEQUENCE [LARGE SCALE GENOMIC DNA]</scope>
    <source>
        <strain evidence="2 3">17XNL</strain>
    </source>
</reference>
<sequence>MSKELFSTNKRLDNCFSREVLPKEGKCYVPYKEYCPTKQNGKKGECSTNYEKIRAGFTWLLNMFEDHYDYNNSENDIVKYAEYAILWLSNIVNKMPGEGITTLKGFYAKYIKNNTHYTNFNSDGKDFSNSLKEGTGCAHFKKFIEENENFMNMNMNTVVMLYEAFETICNMYTGFDEKTIYCKKYLNYAKIFIDIYGYLNQISDITEDSPYRQVLSTLLNDYNNFKKKHYEVQCSKSLSLPTIEKIQASALSSKFTLSNLSIEKKLSIVLSIFGVIVFFLGISYKVNNNKLKNYFHYIYANINKQPYVSYRFYISIRYLDFEKELKHLRRKLKKLKRKWIINI</sequence>
<dbReference type="Proteomes" id="UP000008553">
    <property type="component" value="Unassembled WGS sequence"/>
</dbReference>
<dbReference type="InterPro" id="IPR006477">
    <property type="entry name" value="Yir_bir_cir"/>
</dbReference>
<dbReference type="InParanoid" id="Q7RII1"/>
<evidence type="ECO:0000313" key="2">
    <source>
        <dbReference type="EMBL" id="EAA15394.1"/>
    </source>
</evidence>
<dbReference type="NCBIfam" id="TIGR01590">
    <property type="entry name" value="yir-bir-cir_Pla"/>
    <property type="match status" value="1"/>
</dbReference>